<dbReference type="PANTHER" id="PTHR10884">
    <property type="entry name" value="NADH DEHYDROGENASE UBIQUINONE IRON-SULFUR PROTEIN 3"/>
    <property type="match status" value="1"/>
</dbReference>
<evidence type="ECO:0000259" key="2">
    <source>
        <dbReference type="Pfam" id="PF00329"/>
    </source>
</evidence>
<comment type="similarity">
    <text evidence="1">Belongs to the complex I 30 kDa subunit family.</text>
</comment>
<dbReference type="EMBL" id="JAGGLG010000006">
    <property type="protein sequence ID" value="MBP2017588.1"/>
    <property type="molecule type" value="Genomic_DNA"/>
</dbReference>
<gene>
    <name evidence="3" type="ORF">J2Z79_000973</name>
</gene>
<dbReference type="PANTHER" id="PTHR10884:SF14">
    <property type="entry name" value="NADH DEHYDROGENASE [UBIQUINONE] IRON-SULFUR PROTEIN 3, MITOCHONDRIAL"/>
    <property type="match status" value="1"/>
</dbReference>
<evidence type="ECO:0000256" key="1">
    <source>
        <dbReference type="ARBA" id="ARBA00007569"/>
    </source>
</evidence>
<accession>A0ABS4JPX5</accession>
<dbReference type="Proteomes" id="UP001519289">
    <property type="component" value="Unassembled WGS sequence"/>
</dbReference>
<reference evidence="3 4" key="1">
    <citation type="submission" date="2021-03" db="EMBL/GenBank/DDBJ databases">
        <title>Genomic Encyclopedia of Type Strains, Phase IV (KMG-IV): sequencing the most valuable type-strain genomes for metagenomic binning, comparative biology and taxonomic classification.</title>
        <authorList>
            <person name="Goeker M."/>
        </authorList>
    </citation>
    <scope>NUCLEOTIDE SEQUENCE [LARGE SCALE GENOMIC DNA]</scope>
    <source>
        <strain evidence="3 4">DSM 27138</strain>
    </source>
</reference>
<protein>
    <submittedName>
        <fullName evidence="3">NADH-quinone oxidoreductase subunit C</fullName>
    </submittedName>
</protein>
<name>A0ABS4JPX5_9FIRM</name>
<organism evidence="3 4">
    <name type="scientific">Symbiobacterium terraclitae</name>
    <dbReference type="NCBI Taxonomy" id="557451"/>
    <lineage>
        <taxon>Bacteria</taxon>
        <taxon>Bacillati</taxon>
        <taxon>Bacillota</taxon>
        <taxon>Clostridia</taxon>
        <taxon>Eubacteriales</taxon>
        <taxon>Symbiobacteriaceae</taxon>
        <taxon>Symbiobacterium</taxon>
    </lineage>
</organism>
<evidence type="ECO:0000313" key="4">
    <source>
        <dbReference type="Proteomes" id="UP001519289"/>
    </source>
</evidence>
<dbReference type="Gene3D" id="3.30.460.80">
    <property type="entry name" value="NADH:ubiquinone oxidoreductase, 30kDa subunit"/>
    <property type="match status" value="1"/>
</dbReference>
<dbReference type="SUPFAM" id="SSF143243">
    <property type="entry name" value="Nqo5-like"/>
    <property type="match status" value="1"/>
</dbReference>
<sequence>MANAMHERVDAARERVINEVIPALLEAFPGKVEVIPMTNDRIPQVYVASDVHLPVALWLKERGFHMLVDITAVDYYPKREPRFELVYHLREMPAQDPKGAKGLGMIRVRVKLDEREPVHTLSHIWAMANAAEREIWDQFGLNIVNHPNLTRILNPDDWEGHPLRRDYPLRGPRALISLEMPADENRYHPFVETEPAKEGE</sequence>
<dbReference type="RefSeq" id="WP_209465733.1">
    <property type="nucleotide sequence ID" value="NZ_JAGGLG010000006.1"/>
</dbReference>
<dbReference type="InterPro" id="IPR001268">
    <property type="entry name" value="NADH_UbQ_OxRdtase_30kDa_su"/>
</dbReference>
<proteinExistence type="inferred from homology"/>
<dbReference type="InterPro" id="IPR037232">
    <property type="entry name" value="NADH_quin_OxRdtase_su_C/D-like"/>
</dbReference>
<keyword evidence="4" id="KW-1185">Reference proteome</keyword>
<evidence type="ECO:0000313" key="3">
    <source>
        <dbReference type="EMBL" id="MBP2017588.1"/>
    </source>
</evidence>
<feature type="domain" description="NADH:ubiquinone oxidoreductase 30kDa subunit" evidence="2">
    <location>
        <begin position="45"/>
        <end position="172"/>
    </location>
</feature>
<dbReference type="Pfam" id="PF00329">
    <property type="entry name" value="Complex1_30kDa"/>
    <property type="match status" value="1"/>
</dbReference>
<comment type="caution">
    <text evidence="3">The sequence shown here is derived from an EMBL/GenBank/DDBJ whole genome shotgun (WGS) entry which is preliminary data.</text>
</comment>